<dbReference type="GO" id="GO:0005509">
    <property type="term" value="F:calcium ion binding"/>
    <property type="evidence" value="ECO:0007669"/>
    <property type="project" value="UniProtKB-UniRule"/>
</dbReference>
<evidence type="ECO:0000256" key="3">
    <source>
        <dbReference type="ARBA" id="ARBA00022723"/>
    </source>
</evidence>
<dbReference type="Bgee" id="ENSNBRG00000022326">
    <property type="expression patterns" value="Expressed in zone of skin"/>
</dbReference>
<evidence type="ECO:0000256" key="4">
    <source>
        <dbReference type="ARBA" id="ARBA00022729"/>
    </source>
</evidence>
<dbReference type="InterPro" id="IPR015919">
    <property type="entry name" value="Cadherin-like_sf"/>
</dbReference>
<dbReference type="PROSITE" id="PS50268">
    <property type="entry name" value="CADHERIN_2"/>
    <property type="match status" value="3"/>
</dbReference>
<dbReference type="Ensembl" id="ENSNBRT00000030080.1">
    <property type="protein sequence ID" value="ENSNBRP00000029324.1"/>
    <property type="gene ID" value="ENSNBRG00000022326.1"/>
</dbReference>
<dbReference type="GO" id="GO:0007043">
    <property type="term" value="P:cell-cell junction assembly"/>
    <property type="evidence" value="ECO:0007669"/>
    <property type="project" value="TreeGrafter"/>
</dbReference>
<keyword evidence="8" id="KW-0472">Membrane</keyword>
<dbReference type="Gene3D" id="2.60.40.60">
    <property type="entry name" value="Cadherins"/>
    <property type="match status" value="4"/>
</dbReference>
<keyword evidence="2" id="KW-1003">Cell membrane</keyword>
<dbReference type="InterPro" id="IPR002126">
    <property type="entry name" value="Cadherin-like_dom"/>
</dbReference>
<dbReference type="GO" id="GO:0007156">
    <property type="term" value="P:homophilic cell adhesion via plasma membrane adhesion molecules"/>
    <property type="evidence" value="ECO:0007669"/>
    <property type="project" value="InterPro"/>
</dbReference>
<dbReference type="GO" id="GO:0016339">
    <property type="term" value="P:calcium-dependent cell-cell adhesion via plasma membrane cell adhesion molecules"/>
    <property type="evidence" value="ECO:0007669"/>
    <property type="project" value="TreeGrafter"/>
</dbReference>
<dbReference type="GO" id="GO:0000902">
    <property type="term" value="P:cell morphogenesis"/>
    <property type="evidence" value="ECO:0007669"/>
    <property type="project" value="TreeGrafter"/>
</dbReference>
<dbReference type="GO" id="GO:0034332">
    <property type="term" value="P:adherens junction organization"/>
    <property type="evidence" value="ECO:0007669"/>
    <property type="project" value="TreeGrafter"/>
</dbReference>
<dbReference type="AlphaFoldDB" id="A0A3Q4N862"/>
<evidence type="ECO:0000313" key="12">
    <source>
        <dbReference type="Ensembl" id="ENSNBRP00000029324.1"/>
    </source>
</evidence>
<proteinExistence type="predicted"/>
<dbReference type="Pfam" id="PF00028">
    <property type="entry name" value="Cadherin"/>
    <property type="match status" value="1"/>
</dbReference>
<evidence type="ECO:0000256" key="10">
    <source>
        <dbReference type="PROSITE-ProRule" id="PRU00043"/>
    </source>
</evidence>
<dbReference type="PROSITE" id="PS00232">
    <property type="entry name" value="CADHERIN_1"/>
    <property type="match status" value="2"/>
</dbReference>
<dbReference type="InterPro" id="IPR039808">
    <property type="entry name" value="Cadherin"/>
</dbReference>
<dbReference type="PANTHER" id="PTHR24027">
    <property type="entry name" value="CADHERIN-23"/>
    <property type="match status" value="1"/>
</dbReference>
<dbReference type="GO" id="GO:0045296">
    <property type="term" value="F:cadherin binding"/>
    <property type="evidence" value="ECO:0007669"/>
    <property type="project" value="TreeGrafter"/>
</dbReference>
<accession>A0A3Q4N862</accession>
<keyword evidence="7" id="KW-0130">Cell adhesion</keyword>
<dbReference type="CDD" id="cd11304">
    <property type="entry name" value="Cadherin_repeat"/>
    <property type="match status" value="2"/>
</dbReference>
<dbReference type="PANTHER" id="PTHR24027:SF78">
    <property type="entry name" value="CADHERIN-LIKE PROTEIN 26"/>
    <property type="match status" value="1"/>
</dbReference>
<dbReference type="FunFam" id="2.60.40.60:FF:000019">
    <property type="entry name" value="Cadherin 2"/>
    <property type="match status" value="1"/>
</dbReference>
<keyword evidence="4" id="KW-0732">Signal</keyword>
<keyword evidence="5" id="KW-0677">Repeat</keyword>
<feature type="domain" description="Cadherin" evidence="11">
    <location>
        <begin position="73"/>
        <end position="181"/>
    </location>
</feature>
<dbReference type="GO" id="GO:0016342">
    <property type="term" value="C:catenin complex"/>
    <property type="evidence" value="ECO:0007669"/>
    <property type="project" value="TreeGrafter"/>
</dbReference>
<name>A0A3Q4N862_NEOBR</name>
<sequence>WSIFWPYQDLLVRSKRRWVLSTIELEEEKDAHVFFYPQINFDVLDRNTGEKLDKELAFDVEIQDINDNPPKFSPPQVTVNVKENIQGITLKVTDIDKENTPNSKFDITMVSQTPAEPKIGVEQLQEGLARLTLKGCFDYDKATKYTIVLQAKDHGTKPKTQSSTAVVTLNIDDANTHQPRFKERQYNGEAIEMETIANVLRVAVEDKDTPKTDAWRAKYSIIAGNEEGIYKIETDPETNEGVLSIKKNFQHTTSINLQIGVKNIEDIFVCAGTNPPTDRASVTLKMIDTNDPPEFEKAIDDIHLKEEAEPGKVLFKPKVQDVDSNITRYELQTDPADWVAIDSKTGEIKSTKRMDRESRFVDDKNVYTVVIAAIDDGQPPATSTCTVRIHLTDINDNTPKLVNNSAVMCGNKVNKIKVPAKDLDANPYSGPFHFSLGDETQKQHQKTLPYLNYSIPLVIMDQQGIAGHDTLQLTVPSGTHGNDSSIKHKDKMHTVFLAFVSCVSAVLLIASFCKFGPDKIEILPKDEGNQTLIQYNQEGGGSPCMVGLSCSVRVNSRQRCAIFLHQAKHVF</sequence>
<protein>
    <submittedName>
        <fullName evidence="12">Cadherin 26, tandem duplicate 1</fullName>
    </submittedName>
</protein>
<comment type="subcellular location">
    <subcellularLocation>
        <location evidence="1">Cell membrane</location>
    </subcellularLocation>
</comment>
<feature type="domain" description="Cadherin" evidence="11">
    <location>
        <begin position="173"/>
        <end position="295"/>
    </location>
</feature>
<dbReference type="InterPro" id="IPR020894">
    <property type="entry name" value="Cadherin_CS"/>
</dbReference>
<evidence type="ECO:0000256" key="9">
    <source>
        <dbReference type="ARBA" id="ARBA00023180"/>
    </source>
</evidence>
<reference evidence="12" key="2">
    <citation type="submission" date="2025-09" db="UniProtKB">
        <authorList>
            <consortium name="Ensembl"/>
        </authorList>
    </citation>
    <scope>IDENTIFICATION</scope>
</reference>
<evidence type="ECO:0000256" key="6">
    <source>
        <dbReference type="ARBA" id="ARBA00022837"/>
    </source>
</evidence>
<dbReference type="GeneTree" id="ENSGT00940000161589"/>
<dbReference type="SMART" id="SM00112">
    <property type="entry name" value="CA"/>
    <property type="match status" value="3"/>
</dbReference>
<dbReference type="Proteomes" id="UP000261580">
    <property type="component" value="Unassembled WGS sequence"/>
</dbReference>
<evidence type="ECO:0000259" key="11">
    <source>
        <dbReference type="PROSITE" id="PS50268"/>
    </source>
</evidence>
<dbReference type="GO" id="GO:0016477">
    <property type="term" value="P:cell migration"/>
    <property type="evidence" value="ECO:0007669"/>
    <property type="project" value="TreeGrafter"/>
</dbReference>
<keyword evidence="6 10" id="KW-0106">Calcium</keyword>
<dbReference type="FunFam" id="2.60.40.60:FF:000095">
    <property type="entry name" value="Cadherin 13"/>
    <property type="match status" value="1"/>
</dbReference>
<keyword evidence="13" id="KW-1185">Reference proteome</keyword>
<dbReference type="OMA" id="LRTKRRW"/>
<dbReference type="GO" id="GO:0005912">
    <property type="term" value="C:adherens junction"/>
    <property type="evidence" value="ECO:0007669"/>
    <property type="project" value="TreeGrafter"/>
</dbReference>
<evidence type="ECO:0000313" key="13">
    <source>
        <dbReference type="Proteomes" id="UP000261580"/>
    </source>
</evidence>
<reference evidence="12" key="1">
    <citation type="submission" date="2025-08" db="UniProtKB">
        <authorList>
            <consortium name="Ensembl"/>
        </authorList>
    </citation>
    <scope>IDENTIFICATION</scope>
</reference>
<evidence type="ECO:0000256" key="1">
    <source>
        <dbReference type="ARBA" id="ARBA00004236"/>
    </source>
</evidence>
<feature type="domain" description="Cadherin" evidence="11">
    <location>
        <begin position="296"/>
        <end position="401"/>
    </location>
</feature>
<keyword evidence="9" id="KW-0325">Glycoprotein</keyword>
<evidence type="ECO:0000256" key="8">
    <source>
        <dbReference type="ARBA" id="ARBA00023136"/>
    </source>
</evidence>
<evidence type="ECO:0000256" key="5">
    <source>
        <dbReference type="ARBA" id="ARBA00022737"/>
    </source>
</evidence>
<evidence type="ECO:0000256" key="7">
    <source>
        <dbReference type="ARBA" id="ARBA00022889"/>
    </source>
</evidence>
<dbReference type="SUPFAM" id="SSF49313">
    <property type="entry name" value="Cadherin-like"/>
    <property type="match status" value="3"/>
</dbReference>
<keyword evidence="3" id="KW-0479">Metal-binding</keyword>
<dbReference type="STRING" id="32507.ENSNBRP00000029324"/>
<organism evidence="12 13">
    <name type="scientific">Neolamprologus brichardi</name>
    <name type="common">Fairy cichlid</name>
    <name type="synonym">Lamprologus brichardi</name>
    <dbReference type="NCBI Taxonomy" id="32507"/>
    <lineage>
        <taxon>Eukaryota</taxon>
        <taxon>Metazoa</taxon>
        <taxon>Chordata</taxon>
        <taxon>Craniata</taxon>
        <taxon>Vertebrata</taxon>
        <taxon>Euteleostomi</taxon>
        <taxon>Actinopterygii</taxon>
        <taxon>Neopterygii</taxon>
        <taxon>Teleostei</taxon>
        <taxon>Neoteleostei</taxon>
        <taxon>Acanthomorphata</taxon>
        <taxon>Ovalentaria</taxon>
        <taxon>Cichlomorphae</taxon>
        <taxon>Cichliformes</taxon>
        <taxon>Cichlidae</taxon>
        <taxon>African cichlids</taxon>
        <taxon>Pseudocrenilabrinae</taxon>
        <taxon>Lamprologini</taxon>
        <taxon>Neolamprologus</taxon>
    </lineage>
</organism>
<dbReference type="GO" id="GO:0008013">
    <property type="term" value="F:beta-catenin binding"/>
    <property type="evidence" value="ECO:0007669"/>
    <property type="project" value="TreeGrafter"/>
</dbReference>
<dbReference type="PRINTS" id="PR00205">
    <property type="entry name" value="CADHERIN"/>
</dbReference>
<dbReference type="GO" id="GO:0044331">
    <property type="term" value="P:cell-cell adhesion mediated by cadherin"/>
    <property type="evidence" value="ECO:0007669"/>
    <property type="project" value="TreeGrafter"/>
</dbReference>
<evidence type="ECO:0000256" key="2">
    <source>
        <dbReference type="ARBA" id="ARBA00022475"/>
    </source>
</evidence>